<dbReference type="GO" id="GO:0005737">
    <property type="term" value="C:cytoplasm"/>
    <property type="evidence" value="ECO:0007669"/>
    <property type="project" value="TreeGrafter"/>
</dbReference>
<feature type="region of interest" description="Disordered" evidence="3">
    <location>
        <begin position="421"/>
        <end position="489"/>
    </location>
</feature>
<gene>
    <name evidence="6" type="ORF">BJ085DRAFT_41137</name>
</gene>
<dbReference type="SMART" id="SM00326">
    <property type="entry name" value="SH3"/>
    <property type="match status" value="1"/>
</dbReference>
<dbReference type="PANTHER" id="PTHR22834:SF20">
    <property type="entry name" value="SH3 DOMAIN-CONTAINING PROTEIN"/>
    <property type="match status" value="1"/>
</dbReference>
<feature type="compositionally biased region" description="Polar residues" evidence="3">
    <location>
        <begin position="1247"/>
        <end position="1266"/>
    </location>
</feature>
<proteinExistence type="predicted"/>
<evidence type="ECO:0000313" key="6">
    <source>
        <dbReference type="EMBL" id="RKP37845.1"/>
    </source>
</evidence>
<dbReference type="SUPFAM" id="SSF50044">
    <property type="entry name" value="SH3-domain"/>
    <property type="match status" value="1"/>
</dbReference>
<dbReference type="SUPFAM" id="SSF48065">
    <property type="entry name" value="DBL homology domain (DH-domain)"/>
    <property type="match status" value="1"/>
</dbReference>
<feature type="region of interest" description="Disordered" evidence="3">
    <location>
        <begin position="130"/>
        <end position="213"/>
    </location>
</feature>
<dbReference type="InterPro" id="IPR036028">
    <property type="entry name" value="SH3-like_dom_sf"/>
</dbReference>
<accession>A0A4P9ZW36</accession>
<feature type="compositionally biased region" description="Basic and acidic residues" evidence="3">
    <location>
        <begin position="651"/>
        <end position="661"/>
    </location>
</feature>
<feature type="region of interest" description="Disordered" evidence="3">
    <location>
        <begin position="1161"/>
        <end position="1185"/>
    </location>
</feature>
<dbReference type="InterPro" id="IPR051492">
    <property type="entry name" value="Dynamin-Rho_GEF"/>
</dbReference>
<keyword evidence="7" id="KW-1185">Reference proteome</keyword>
<evidence type="ECO:0000256" key="1">
    <source>
        <dbReference type="ARBA" id="ARBA00022443"/>
    </source>
</evidence>
<dbReference type="EMBL" id="ML002439">
    <property type="protein sequence ID" value="RKP37845.1"/>
    <property type="molecule type" value="Genomic_DNA"/>
</dbReference>
<feature type="region of interest" description="Disordered" evidence="3">
    <location>
        <begin position="1295"/>
        <end position="1314"/>
    </location>
</feature>
<feature type="domain" description="SH3" evidence="4">
    <location>
        <begin position="1332"/>
        <end position="1408"/>
    </location>
</feature>
<dbReference type="GO" id="GO:0031991">
    <property type="term" value="P:regulation of actomyosin contractile ring contraction"/>
    <property type="evidence" value="ECO:0007669"/>
    <property type="project" value="TreeGrafter"/>
</dbReference>
<feature type="compositionally biased region" description="Low complexity" evidence="3">
    <location>
        <begin position="442"/>
        <end position="457"/>
    </location>
</feature>
<dbReference type="Pfam" id="PF00621">
    <property type="entry name" value="RhoGEF"/>
    <property type="match status" value="1"/>
</dbReference>
<dbReference type="CDD" id="cd00174">
    <property type="entry name" value="SH3"/>
    <property type="match status" value="1"/>
</dbReference>
<feature type="domain" description="DH" evidence="5">
    <location>
        <begin position="235"/>
        <end position="370"/>
    </location>
</feature>
<dbReference type="Gene3D" id="1.20.1270.60">
    <property type="entry name" value="Arfaptin homology (AH) domain/BAR domain"/>
    <property type="match status" value="1"/>
</dbReference>
<feature type="compositionally biased region" description="Polar residues" evidence="3">
    <location>
        <begin position="739"/>
        <end position="751"/>
    </location>
</feature>
<dbReference type="InterPro" id="IPR000219">
    <property type="entry name" value="DH_dom"/>
</dbReference>
<feature type="region of interest" description="Disordered" evidence="3">
    <location>
        <begin position="705"/>
        <end position="818"/>
    </location>
</feature>
<feature type="compositionally biased region" description="Polar residues" evidence="3">
    <location>
        <begin position="677"/>
        <end position="687"/>
    </location>
</feature>
<dbReference type="PANTHER" id="PTHR22834">
    <property type="entry name" value="NUCLEAR FUSION PROTEIN FUS2"/>
    <property type="match status" value="1"/>
</dbReference>
<dbReference type="PROSITE" id="PS50002">
    <property type="entry name" value="SH3"/>
    <property type="match status" value="1"/>
</dbReference>
<reference evidence="7" key="1">
    <citation type="journal article" date="2018" name="Nat. Microbiol.">
        <title>Leveraging single-cell genomics to expand the fungal tree of life.</title>
        <authorList>
            <person name="Ahrendt S.R."/>
            <person name="Quandt C.A."/>
            <person name="Ciobanu D."/>
            <person name="Clum A."/>
            <person name="Salamov A."/>
            <person name="Andreopoulos B."/>
            <person name="Cheng J.F."/>
            <person name="Woyke T."/>
            <person name="Pelin A."/>
            <person name="Henrissat B."/>
            <person name="Reynolds N.K."/>
            <person name="Benny G.L."/>
            <person name="Smith M.E."/>
            <person name="James T.Y."/>
            <person name="Grigoriev I.V."/>
        </authorList>
    </citation>
    <scope>NUCLEOTIDE SEQUENCE [LARGE SCALE GENOMIC DNA]</scope>
    <source>
        <strain evidence="7">RSA 468</strain>
    </source>
</reference>
<evidence type="ECO:0000256" key="2">
    <source>
        <dbReference type="PROSITE-ProRule" id="PRU00192"/>
    </source>
</evidence>
<name>A0A4P9ZW36_9FUNG</name>
<feature type="compositionally biased region" description="Polar residues" evidence="3">
    <location>
        <begin position="476"/>
        <end position="489"/>
    </location>
</feature>
<feature type="compositionally biased region" description="Basic and acidic residues" evidence="3">
    <location>
        <begin position="1161"/>
        <end position="1177"/>
    </location>
</feature>
<feature type="region of interest" description="Disordered" evidence="3">
    <location>
        <begin position="39"/>
        <end position="109"/>
    </location>
</feature>
<feature type="compositionally biased region" description="Polar residues" evidence="3">
    <location>
        <begin position="161"/>
        <end position="184"/>
    </location>
</feature>
<dbReference type="InterPro" id="IPR035899">
    <property type="entry name" value="DBL_dom_sf"/>
</dbReference>
<feature type="region of interest" description="Disordered" evidence="3">
    <location>
        <begin position="1244"/>
        <end position="1278"/>
    </location>
</feature>
<evidence type="ECO:0000256" key="3">
    <source>
        <dbReference type="SAM" id="MobiDB-lite"/>
    </source>
</evidence>
<feature type="region of interest" description="Disordered" evidence="3">
    <location>
        <begin position="1076"/>
        <end position="1106"/>
    </location>
</feature>
<dbReference type="InterPro" id="IPR027267">
    <property type="entry name" value="AH/BAR_dom_sf"/>
</dbReference>
<dbReference type="STRING" id="215637.A0A4P9ZW36"/>
<dbReference type="PROSITE" id="PS50010">
    <property type="entry name" value="DH_2"/>
    <property type="match status" value="1"/>
</dbReference>
<evidence type="ECO:0000313" key="7">
    <source>
        <dbReference type="Proteomes" id="UP000268162"/>
    </source>
</evidence>
<feature type="region of interest" description="Disordered" evidence="3">
    <location>
        <begin position="552"/>
        <end position="583"/>
    </location>
</feature>
<dbReference type="Proteomes" id="UP000268162">
    <property type="component" value="Unassembled WGS sequence"/>
</dbReference>
<sequence length="1408" mass="152329">MNNNNTPPLGVTGGEYPYGLLTLVPAKDAASASASVHQGLSSLWNPPDRTCHPSPPDGGRDAASGLLGRSPSSGQCAVKDPLYLTQRNISNPLPPTRPPKSKLRTKPSFGSALGVQGFVSSASLASQGAHSVASAPPARADHQRWSQVSTSPGPAMFGDSPSVTTLRRASQVTTASQETATTVGPSGGDNDPLLSRTSSSASSNASDPDYTPPICPLPAFPAPSLTGPNMPPMPFPNPATIDGLLRRMFGDTKFYPVTTADSFCAVSRQVREVYTQYCTNFDTAMACLAILQKNDPDTRIFLERQQRHLAGKTHAWDLASLLIKPVQRVLKYPLLFQQLTKLTDGATPEATAFQSAHRKAESIAEHINLVKKRAGLVHRILEQNGTLIRSQVKGPDALAVGQLAKRTPLRKLSINHHHYPSAEATGRLAHSKSSQSLRPNLPVSSSPPAAPTSIPIPVKVPQGGPRRLSHSKSHSQLRTDLQITSQNGSSLKELSQTLRMGLVKTLGRHKTPRMEIPRPNMLVPPKPILGHQNVSTAPGALPIGLAVFAEEPKGTPSAPSTGSRSPVAPVPSPKSAHPHMGRMIRNRTDSSTAFTDLLKRYESQLLAVYRLQKQMEAWVYNTTAWSAQWSQLARSTHDLLMLTPLTPSERSRIRIGKDRTPLGRAPTGLPLEPNERSYPTQSRSNSLESDEDSLAVAFSRAIQEYPAPPLAPNGRRSEASPTASLTSLAGPGRKAPGSRISSNSSIDTMVNGSGPASTPPAPPPARLGISTTSQRNIRTREVRSASFSESPVSPVPRGGNDAGGHPFDSSKPGHRPIINPVDSGFIQRAATLCRHTNEIDAAIVHSMCLIGLFHNPSIVIKKHSERQIDYIRFRTLKQQGDTPLPTEKHLAEMADEYVLLGAQLLEELPVFLRITTRLFTLIASRFLTVQTEFYEQCALSLRGHLFHGRDAFQVSSGALRQIAQDYRLALNVPTHPNRFSYLDAPKSPGSDVLLSPSLLDAKPIPGPWDDRGAASAIDLTRWQDDTTSIRLTPIHPSLSASPAVHHVPEASATVALSLSERLDRIADNIKWSVDKTRGAQTKRRSRSFGQTTLPASDPTNTLIGDEYDAVPHPVRVKTSRSGLSRESSLSRRRAVLIDFIQDDDVETNSSLLFGGPAHPHPAETRLHGPAPIHRDPSHTSSQLDNPFLTPDEYPADLGYLTGLDEASLYDESRLPSPSQPAHFPSYMFDSFASLNLMADDGRLREGSASSASHTPRTMSRQNSNKTPAGLTESLPRLPQVGLNRSDSWGIAGLAGQVRDTRPPPPRPADPFADSTPLPDPYTPPFPYESLQPAAFVCIAIYPHTAQTPHELTFVHGDHIEVTQIAQARPHVGGVSSLEGHGLYWYFGEICFKSGIKGWFPANFAIKNV</sequence>
<keyword evidence="1 2" id="KW-0728">SH3 domain</keyword>
<dbReference type="GO" id="GO:0032955">
    <property type="term" value="P:regulation of division septum assembly"/>
    <property type="evidence" value="ECO:0007669"/>
    <property type="project" value="TreeGrafter"/>
</dbReference>
<dbReference type="GO" id="GO:0005085">
    <property type="term" value="F:guanyl-nucleotide exchange factor activity"/>
    <property type="evidence" value="ECO:0007669"/>
    <property type="project" value="InterPro"/>
</dbReference>
<feature type="compositionally biased region" description="Polar residues" evidence="3">
    <location>
        <begin position="1087"/>
        <end position="1102"/>
    </location>
</feature>
<dbReference type="InterPro" id="IPR001452">
    <property type="entry name" value="SH3_domain"/>
</dbReference>
<organism evidence="6 7">
    <name type="scientific">Dimargaris cristalligena</name>
    <dbReference type="NCBI Taxonomy" id="215637"/>
    <lineage>
        <taxon>Eukaryota</taxon>
        <taxon>Fungi</taxon>
        <taxon>Fungi incertae sedis</taxon>
        <taxon>Zoopagomycota</taxon>
        <taxon>Kickxellomycotina</taxon>
        <taxon>Dimargaritomycetes</taxon>
        <taxon>Dimargaritales</taxon>
        <taxon>Dimargaritaceae</taxon>
        <taxon>Dimargaris</taxon>
    </lineage>
</organism>
<protein>
    <recommendedName>
        <fullName evidence="8">DH domain-containing protein</fullName>
    </recommendedName>
</protein>
<evidence type="ECO:0000259" key="5">
    <source>
        <dbReference type="PROSITE" id="PS50010"/>
    </source>
</evidence>
<evidence type="ECO:0008006" key="8">
    <source>
        <dbReference type="Google" id="ProtNLM"/>
    </source>
</evidence>
<dbReference type="SUPFAM" id="SSF103657">
    <property type="entry name" value="BAR/IMD domain-like"/>
    <property type="match status" value="1"/>
</dbReference>
<dbReference type="Gene3D" id="1.20.900.10">
    <property type="entry name" value="Dbl homology (DH) domain"/>
    <property type="match status" value="1"/>
</dbReference>
<feature type="region of interest" description="Disordered" evidence="3">
    <location>
        <begin position="651"/>
        <end position="693"/>
    </location>
</feature>
<dbReference type="Gene3D" id="2.30.30.40">
    <property type="entry name" value="SH3 Domains"/>
    <property type="match status" value="1"/>
</dbReference>
<evidence type="ECO:0000259" key="4">
    <source>
        <dbReference type="PROSITE" id="PS50002"/>
    </source>
</evidence>